<dbReference type="OrthoDB" id="9771734at2"/>
<dbReference type="InterPro" id="IPR046348">
    <property type="entry name" value="SIS_dom_sf"/>
</dbReference>
<dbReference type="GO" id="GO:0005975">
    <property type="term" value="P:carbohydrate metabolic process"/>
    <property type="evidence" value="ECO:0007669"/>
    <property type="project" value="InterPro"/>
</dbReference>
<dbReference type="STRING" id="747365.Thena_0759"/>
<dbReference type="InterPro" id="IPR019490">
    <property type="entry name" value="Glu6P/Mann6P_isomerase_C"/>
</dbReference>
<comment type="similarity">
    <text evidence="1">Belongs to the PGI/PMI family.</text>
</comment>
<dbReference type="SUPFAM" id="SSF53697">
    <property type="entry name" value="SIS domain"/>
    <property type="match status" value="1"/>
</dbReference>
<dbReference type="HOGENOM" id="CLU_059687_0_1_9"/>
<evidence type="ECO:0000256" key="1">
    <source>
        <dbReference type="ARBA" id="ARBA00010523"/>
    </source>
</evidence>
<dbReference type="RefSeq" id="WP_013756120.1">
    <property type="nucleotide sequence ID" value="NC_015499.1"/>
</dbReference>
<dbReference type="GO" id="GO:0004476">
    <property type="term" value="F:mannose-6-phosphate isomerase activity"/>
    <property type="evidence" value="ECO:0007669"/>
    <property type="project" value="InterPro"/>
</dbReference>
<dbReference type="Gene3D" id="3.40.50.10490">
    <property type="entry name" value="Glucose-6-phosphate isomerase like protein, domain 1"/>
    <property type="match status" value="2"/>
</dbReference>
<dbReference type="GO" id="GO:0097367">
    <property type="term" value="F:carbohydrate derivative binding"/>
    <property type="evidence" value="ECO:0007669"/>
    <property type="project" value="InterPro"/>
</dbReference>
<reference evidence="4 5" key="1">
    <citation type="submission" date="2011-04" db="EMBL/GenBank/DDBJ databases">
        <title>The complete genome of Thermodesulfobium narugense DSM 14796.</title>
        <authorList>
            <consortium name="US DOE Joint Genome Institute (JGI-PGF)"/>
            <person name="Lucas S."/>
            <person name="Han J."/>
            <person name="Lapidus A."/>
            <person name="Bruce D."/>
            <person name="Goodwin L."/>
            <person name="Pitluck S."/>
            <person name="Peters L."/>
            <person name="Kyrpides N."/>
            <person name="Mavromatis K."/>
            <person name="Pagani I."/>
            <person name="Ivanova N."/>
            <person name="Ovchinnikova G."/>
            <person name="Zhang X."/>
            <person name="Saunders L."/>
            <person name="Detter J.C."/>
            <person name="Tapia R."/>
            <person name="Han C."/>
            <person name="Land M."/>
            <person name="Hauser L."/>
            <person name="Markowitz V."/>
            <person name="Cheng J.-F."/>
            <person name="Hugenholtz P."/>
            <person name="Woyke T."/>
            <person name="Wu D."/>
            <person name="Spring S."/>
            <person name="Schroeder M."/>
            <person name="Brambilla E."/>
            <person name="Klenk H.-P."/>
            <person name="Eisen J.A."/>
        </authorList>
    </citation>
    <scope>NUCLEOTIDE SEQUENCE [LARGE SCALE GENOMIC DNA]</scope>
    <source>
        <strain evidence="4 5">DSM 14796</strain>
    </source>
</reference>
<protein>
    <submittedName>
        <fullName evidence="4">Bifunctional glucose-6-phosphate/mannose-6-phosphate isomerase</fullName>
    </submittedName>
</protein>
<evidence type="ECO:0000313" key="4">
    <source>
        <dbReference type="EMBL" id="AEE14393.1"/>
    </source>
</evidence>
<keyword evidence="5" id="KW-1185">Reference proteome</keyword>
<dbReference type="CDD" id="cd05637">
    <property type="entry name" value="SIS_PGI_PMI_2"/>
    <property type="match status" value="1"/>
</dbReference>
<dbReference type="Pfam" id="PF10432">
    <property type="entry name" value="bact-PGI_C"/>
    <property type="match status" value="1"/>
</dbReference>
<dbReference type="EMBL" id="CP002690">
    <property type="protein sequence ID" value="AEE14393.1"/>
    <property type="molecule type" value="Genomic_DNA"/>
</dbReference>
<dbReference type="AlphaFoldDB" id="M1E6Z3"/>
<name>M1E6Z3_9BACT</name>
<dbReference type="GO" id="GO:1901135">
    <property type="term" value="P:carbohydrate derivative metabolic process"/>
    <property type="evidence" value="ECO:0007669"/>
    <property type="project" value="InterPro"/>
</dbReference>
<dbReference type="KEGG" id="tnr:Thena_0759"/>
<gene>
    <name evidence="4" type="ORF">Thena_0759</name>
</gene>
<accession>M1E6Z3</accession>
<dbReference type="eggNOG" id="COG2222">
    <property type="taxonomic scope" value="Bacteria"/>
</dbReference>
<dbReference type="GO" id="GO:0004347">
    <property type="term" value="F:glucose-6-phosphate isomerase activity"/>
    <property type="evidence" value="ECO:0007669"/>
    <property type="project" value="InterPro"/>
</dbReference>
<sequence>MDKNVMNSYVSDIAYHMKDFYKDLTFYKDGKIDLNEIENLIFLGIGGSAISPKIFTEIMNINKKVYFFSTLNGFEALPDPSTSFVIAFSYSGNTVETLRSIELIAKDRFRGIGISSGGKIVDLCKSLNWQHIAVPKGRAPRAAMPFTLSILFKLALSKGWTEYNEDDFWNDIIELSNSKNNFLPEVDFEDNVSKRIAYKLATKKNVIIWGVESISKNIAYRFKSQLEENAKQLSYYSYLPEASHNQIVPISLVDNKEEYIVLIFRIPQLESVLVSNIISTVKTFLNSEGIEVLEVFGSGKNHVLAGLDLIYSTDFVSYYLALLKGIEPEPIEPISRMKVILNDNLRKAL</sequence>
<evidence type="ECO:0000259" key="3">
    <source>
        <dbReference type="PROSITE" id="PS51464"/>
    </source>
</evidence>
<dbReference type="PROSITE" id="PS51464">
    <property type="entry name" value="SIS"/>
    <property type="match status" value="1"/>
</dbReference>
<proteinExistence type="inferred from homology"/>
<keyword evidence="2 4" id="KW-0413">Isomerase</keyword>
<dbReference type="Proteomes" id="UP000011765">
    <property type="component" value="Chromosome"/>
</dbReference>
<organism evidence="4 5">
    <name type="scientific">Thermodesulfobium narugense DSM 14796</name>
    <dbReference type="NCBI Taxonomy" id="747365"/>
    <lineage>
        <taxon>Bacteria</taxon>
        <taxon>Pseudomonadati</taxon>
        <taxon>Thermodesulfobiota</taxon>
        <taxon>Thermodesulfobiia</taxon>
        <taxon>Thermodesulfobiales</taxon>
        <taxon>Thermodesulfobiaceae</taxon>
        <taxon>Thermodesulfobium</taxon>
    </lineage>
</organism>
<evidence type="ECO:0000313" key="5">
    <source>
        <dbReference type="Proteomes" id="UP000011765"/>
    </source>
</evidence>
<dbReference type="InterPro" id="IPR001347">
    <property type="entry name" value="SIS_dom"/>
</dbReference>
<evidence type="ECO:0000256" key="2">
    <source>
        <dbReference type="ARBA" id="ARBA00023235"/>
    </source>
</evidence>
<feature type="domain" description="SIS" evidence="3">
    <location>
        <begin position="30"/>
        <end position="165"/>
    </location>
</feature>